<feature type="signal peptide" evidence="2">
    <location>
        <begin position="1"/>
        <end position="23"/>
    </location>
</feature>
<dbReference type="RefSeq" id="WP_188524623.1">
    <property type="nucleotide sequence ID" value="NZ_BMDG01000011.1"/>
</dbReference>
<feature type="chain" id="PRO_5046536227" description="LPXTG-motif cell wall anchor domain protein" evidence="2">
    <location>
        <begin position="24"/>
        <end position="527"/>
    </location>
</feature>
<evidence type="ECO:0000256" key="1">
    <source>
        <dbReference type="SAM" id="Phobius"/>
    </source>
</evidence>
<keyword evidence="1" id="KW-0812">Transmembrane</keyword>
<protein>
    <recommendedName>
        <fullName evidence="5">LPXTG-motif cell wall anchor domain protein</fullName>
    </recommendedName>
</protein>
<gene>
    <name evidence="3" type="ORF">GCM10007368_30990</name>
</gene>
<evidence type="ECO:0000256" key="2">
    <source>
        <dbReference type="SAM" id="SignalP"/>
    </source>
</evidence>
<keyword evidence="1" id="KW-0472">Membrane</keyword>
<proteinExistence type="predicted"/>
<dbReference type="Proteomes" id="UP000632535">
    <property type="component" value="Unassembled WGS sequence"/>
</dbReference>
<accession>A0ABQ2B9V9</accession>
<sequence>MKKTLAGVAASTLALGGMLVATAAPASAHTPTVTASCDSLHVDLKSYPDATVTVTIDDREVASEDFQGSFDETFTFDGSTSHSWEVVVDAHDDDTYDKTYPETGAPGLTDPCPGAEPDVDEAQVGIYLYEKLDADPANEWSGKDKDARWENSGLQTLLGTKTLPLPAQKDGSYWYDELPNPDLVAELLADADVCTDWGIQQDLVSGGPDEYTMPQNITFPDGSSMDGHLVDHTHQELEDLGVVLPSGEACGEPTQPPVEEDEVVVPVAPAAVTVCGADSSDIELPVATEEVTYLASDAGVIATPTAGHTFGDDLAGYVVNDNGDAVFPLEDLLPSAEDCALVPGDIAAVCESEVPYLAYEVNLPEGAETDEETPLTVTFLNPDGDDHVVTDLPLDGRLLWPGASDTAPLQWPGWEQLGDGSYVETDGNYAWTREGVEVLFEVNPTYSTIVEYPEASTQCANPVGTGGADVIEQADDTPPAPAEVADAGPELARTGATVGAVAGVAALLLGGGATLFWLRRRMRNAEG</sequence>
<comment type="caution">
    <text evidence="3">The sequence shown here is derived from an EMBL/GenBank/DDBJ whole genome shotgun (WGS) entry which is preliminary data.</text>
</comment>
<keyword evidence="1" id="KW-1133">Transmembrane helix</keyword>
<dbReference type="EMBL" id="BMDG01000011">
    <property type="protein sequence ID" value="GGI10388.1"/>
    <property type="molecule type" value="Genomic_DNA"/>
</dbReference>
<reference evidence="4" key="1">
    <citation type="journal article" date="2019" name="Int. J. Syst. Evol. Microbiol.">
        <title>The Global Catalogue of Microorganisms (GCM) 10K type strain sequencing project: providing services to taxonomists for standard genome sequencing and annotation.</title>
        <authorList>
            <consortium name="The Broad Institute Genomics Platform"/>
            <consortium name="The Broad Institute Genome Sequencing Center for Infectious Disease"/>
            <person name="Wu L."/>
            <person name="Ma J."/>
        </authorList>
    </citation>
    <scope>NUCLEOTIDE SEQUENCE [LARGE SCALE GENOMIC DNA]</scope>
    <source>
        <strain evidence="4">CCM 8653</strain>
    </source>
</reference>
<keyword evidence="4" id="KW-1185">Reference proteome</keyword>
<keyword evidence="2" id="KW-0732">Signal</keyword>
<evidence type="ECO:0008006" key="5">
    <source>
        <dbReference type="Google" id="ProtNLM"/>
    </source>
</evidence>
<evidence type="ECO:0000313" key="3">
    <source>
        <dbReference type="EMBL" id="GGI10388.1"/>
    </source>
</evidence>
<name>A0ABQ2B9V9_9MICO</name>
<evidence type="ECO:0000313" key="4">
    <source>
        <dbReference type="Proteomes" id="UP000632535"/>
    </source>
</evidence>
<organism evidence="3 4">
    <name type="scientific">Isoptericola cucumis</name>
    <dbReference type="NCBI Taxonomy" id="1776856"/>
    <lineage>
        <taxon>Bacteria</taxon>
        <taxon>Bacillati</taxon>
        <taxon>Actinomycetota</taxon>
        <taxon>Actinomycetes</taxon>
        <taxon>Micrococcales</taxon>
        <taxon>Promicromonosporaceae</taxon>
        <taxon>Isoptericola</taxon>
    </lineage>
</organism>
<feature type="transmembrane region" description="Helical" evidence="1">
    <location>
        <begin position="498"/>
        <end position="518"/>
    </location>
</feature>